<evidence type="ECO:0000313" key="3">
    <source>
        <dbReference type="Proteomes" id="UP000177515"/>
    </source>
</evidence>
<protein>
    <submittedName>
        <fullName evidence="2">Capsular biosynthesis protein</fullName>
    </submittedName>
</protein>
<dbReference type="PANTHER" id="PTHR48079">
    <property type="entry name" value="PROTEIN YEEZ"/>
    <property type="match status" value="1"/>
</dbReference>
<dbReference type="Gene3D" id="3.40.50.720">
    <property type="entry name" value="NAD(P)-binding Rossmann-like Domain"/>
    <property type="match status" value="1"/>
</dbReference>
<evidence type="ECO:0000313" key="2">
    <source>
        <dbReference type="EMBL" id="AOZ05369.1"/>
    </source>
</evidence>
<keyword evidence="3" id="KW-1185">Reference proteome</keyword>
<accession>A0ABN4TDW1</accession>
<organism evidence="2 3">
    <name type="scientific">Cupriavidus malaysiensis</name>
    <dbReference type="NCBI Taxonomy" id="367825"/>
    <lineage>
        <taxon>Bacteria</taxon>
        <taxon>Pseudomonadati</taxon>
        <taxon>Pseudomonadota</taxon>
        <taxon>Betaproteobacteria</taxon>
        <taxon>Burkholderiales</taxon>
        <taxon>Burkholderiaceae</taxon>
        <taxon>Cupriavidus</taxon>
    </lineage>
</organism>
<dbReference type="InterPro" id="IPR036291">
    <property type="entry name" value="NAD(P)-bd_dom_sf"/>
</dbReference>
<dbReference type="Pfam" id="PF01370">
    <property type="entry name" value="Epimerase"/>
    <property type="match status" value="1"/>
</dbReference>
<dbReference type="PANTHER" id="PTHR48079:SF6">
    <property type="entry name" value="NAD(P)-BINDING DOMAIN-CONTAINING PROTEIN-RELATED"/>
    <property type="match status" value="1"/>
</dbReference>
<dbReference type="EMBL" id="CP017754">
    <property type="protein sequence ID" value="AOZ05369.1"/>
    <property type="molecule type" value="Genomic_DNA"/>
</dbReference>
<dbReference type="RefSeq" id="WP_071037378.1">
    <property type="nucleotide sequence ID" value="NZ_CP017754.1"/>
</dbReference>
<name>A0ABN4TDW1_9BURK</name>
<evidence type="ECO:0000259" key="1">
    <source>
        <dbReference type="Pfam" id="PF01370"/>
    </source>
</evidence>
<feature type="domain" description="NAD-dependent epimerase/dehydratase" evidence="1">
    <location>
        <begin position="5"/>
        <end position="213"/>
    </location>
</feature>
<dbReference type="InterPro" id="IPR051783">
    <property type="entry name" value="NAD(P)-dependent_oxidoreduct"/>
</dbReference>
<reference evidence="2 3" key="1">
    <citation type="submission" date="2016-10" db="EMBL/GenBank/DDBJ databases">
        <title>Complete genome sequences of three Cupriavidus strains isolated from various Malaysian environments.</title>
        <authorList>
            <person name="Abdullah A.A.-A."/>
            <person name="Shafie N.A.H."/>
            <person name="Lau N.S."/>
        </authorList>
    </citation>
    <scope>NUCLEOTIDE SEQUENCE [LARGE SCALE GENOMIC DNA]</scope>
    <source>
        <strain evidence="2 3">USMAA1020</strain>
    </source>
</reference>
<dbReference type="Proteomes" id="UP000177515">
    <property type="component" value="Chromosome 1"/>
</dbReference>
<proteinExistence type="predicted"/>
<dbReference type="SUPFAM" id="SSF51735">
    <property type="entry name" value="NAD(P)-binding Rossmann-fold domains"/>
    <property type="match status" value="1"/>
</dbReference>
<sequence length="313" mass="32571">MTIRVLVLGATGFLGRRLVGALAASDWAQPLAASRGAGRAGLPGALALDATDAAALGTALQQVDAVINAVAGQPATIAASAQALRSALDRRGQPALPLVHFSSMAVYGSAAGTIDESCPFGSDTSPYGQAKVAAEQRLGDYAGCVTLRPGCIYGGGSPQWSTRIAQLLRAHRIGDLGAAGDGCSNLVHVDDVVQATLAALRLPAAAGQAYNLAMAQAPSWNEYFIAYARALRATPVQRIGARRLALETRLLAPALKIAEIAGRRIGLRTPPPVPPSLARLWQDSPRLDSTRAQRTFALRWTPLQAALDREAST</sequence>
<gene>
    <name evidence="2" type="ORF">BKK80_05770</name>
</gene>
<dbReference type="InterPro" id="IPR001509">
    <property type="entry name" value="Epimerase_deHydtase"/>
</dbReference>